<keyword evidence="3" id="KW-1185">Reference proteome</keyword>
<feature type="chain" id="PRO_5038710756" description="Lipoprotein" evidence="1">
    <location>
        <begin position="24"/>
        <end position="197"/>
    </location>
</feature>
<dbReference type="RefSeq" id="WP_203743594.1">
    <property type="nucleotide sequence ID" value="NZ_BAAAUC010000001.1"/>
</dbReference>
<name>A0A919IRB8_9ACTN</name>
<comment type="caution">
    <text evidence="2">The sequence shown here is derived from an EMBL/GenBank/DDBJ whole genome shotgun (WGS) entry which is preliminary data.</text>
</comment>
<feature type="signal peptide" evidence="1">
    <location>
        <begin position="1"/>
        <end position="23"/>
    </location>
</feature>
<organism evidence="2 3">
    <name type="scientific">Actinoplanes cyaneus</name>
    <dbReference type="NCBI Taxonomy" id="52696"/>
    <lineage>
        <taxon>Bacteria</taxon>
        <taxon>Bacillati</taxon>
        <taxon>Actinomycetota</taxon>
        <taxon>Actinomycetes</taxon>
        <taxon>Micromonosporales</taxon>
        <taxon>Micromonosporaceae</taxon>
        <taxon>Actinoplanes</taxon>
    </lineage>
</organism>
<dbReference type="AlphaFoldDB" id="A0A919IRB8"/>
<dbReference type="Pfam" id="PF20062">
    <property type="entry name" value="DUF6461"/>
    <property type="match status" value="1"/>
</dbReference>
<dbReference type="InterPro" id="IPR045592">
    <property type="entry name" value="DUF6461"/>
</dbReference>
<sequence>MRRRVLLAAVVLAPLAGCGKSRAGLASQSRTNLTDTSSDQGHLWVGPDGPLARGFCLTMVSGLSPEAAVKAIGGTISEQVTWPQVVGPGDGEENAARYFLGVSGFGRWTMLLEDGPGSLGMTEAIAEPLSKGRTVVAYRGNAAGRGTRRLYERGRLKTEVADHTETAITFIEKKTRLKLSGAILAKKDFLLVTVPKV</sequence>
<proteinExistence type="predicted"/>
<evidence type="ECO:0000313" key="2">
    <source>
        <dbReference type="EMBL" id="GID66655.1"/>
    </source>
</evidence>
<evidence type="ECO:0000313" key="3">
    <source>
        <dbReference type="Proteomes" id="UP000619479"/>
    </source>
</evidence>
<keyword evidence="1" id="KW-0732">Signal</keyword>
<reference evidence="2" key="1">
    <citation type="submission" date="2021-01" db="EMBL/GenBank/DDBJ databases">
        <title>Whole genome shotgun sequence of Actinoplanes cyaneus NBRC 14990.</title>
        <authorList>
            <person name="Komaki H."/>
            <person name="Tamura T."/>
        </authorList>
    </citation>
    <scope>NUCLEOTIDE SEQUENCE</scope>
    <source>
        <strain evidence="2">NBRC 14990</strain>
    </source>
</reference>
<evidence type="ECO:0000256" key="1">
    <source>
        <dbReference type="SAM" id="SignalP"/>
    </source>
</evidence>
<gene>
    <name evidence="2" type="ORF">Acy02nite_45360</name>
</gene>
<dbReference type="Proteomes" id="UP000619479">
    <property type="component" value="Unassembled WGS sequence"/>
</dbReference>
<evidence type="ECO:0008006" key="4">
    <source>
        <dbReference type="Google" id="ProtNLM"/>
    </source>
</evidence>
<protein>
    <recommendedName>
        <fullName evidence="4">Lipoprotein</fullName>
    </recommendedName>
</protein>
<accession>A0A919IRB8</accession>
<dbReference type="EMBL" id="BOMH01000036">
    <property type="protein sequence ID" value="GID66655.1"/>
    <property type="molecule type" value="Genomic_DNA"/>
</dbReference>